<dbReference type="SMART" id="SM00355">
    <property type="entry name" value="ZnF_C2H2"/>
    <property type="match status" value="8"/>
</dbReference>
<dbReference type="GO" id="GO:0000978">
    <property type="term" value="F:RNA polymerase II cis-regulatory region sequence-specific DNA binding"/>
    <property type="evidence" value="ECO:0007669"/>
    <property type="project" value="TreeGrafter"/>
</dbReference>
<evidence type="ECO:0000313" key="15">
    <source>
        <dbReference type="Proteomes" id="UP001044222"/>
    </source>
</evidence>
<dbReference type="PANTHER" id="PTHR24399">
    <property type="entry name" value="ZINC FINGER AND BTB DOMAIN-CONTAINING"/>
    <property type="match status" value="1"/>
</dbReference>
<organism evidence="14 15">
    <name type="scientific">Anguilla anguilla</name>
    <name type="common">European freshwater eel</name>
    <name type="synonym">Muraena anguilla</name>
    <dbReference type="NCBI Taxonomy" id="7936"/>
    <lineage>
        <taxon>Eukaryota</taxon>
        <taxon>Metazoa</taxon>
        <taxon>Chordata</taxon>
        <taxon>Craniata</taxon>
        <taxon>Vertebrata</taxon>
        <taxon>Euteleostomi</taxon>
        <taxon>Actinopterygii</taxon>
        <taxon>Neopterygii</taxon>
        <taxon>Teleostei</taxon>
        <taxon>Anguilliformes</taxon>
        <taxon>Anguillidae</taxon>
        <taxon>Anguilla</taxon>
    </lineage>
</organism>
<dbReference type="EMBL" id="JAFIRN010000006">
    <property type="protein sequence ID" value="KAG5846361.1"/>
    <property type="molecule type" value="Genomic_DNA"/>
</dbReference>
<feature type="domain" description="C2H2-type" evidence="13">
    <location>
        <begin position="171"/>
        <end position="198"/>
    </location>
</feature>
<reference evidence="14" key="1">
    <citation type="submission" date="2021-01" db="EMBL/GenBank/DDBJ databases">
        <title>A chromosome-scale assembly of European eel, Anguilla anguilla.</title>
        <authorList>
            <person name="Henkel C."/>
            <person name="Jong-Raadsen S.A."/>
            <person name="Dufour S."/>
            <person name="Weltzien F.-A."/>
            <person name="Palstra A.P."/>
            <person name="Pelster B."/>
            <person name="Spaink H.P."/>
            <person name="Van Den Thillart G.E."/>
            <person name="Jansen H."/>
            <person name="Zahm M."/>
            <person name="Klopp C."/>
            <person name="Cedric C."/>
            <person name="Louis A."/>
            <person name="Berthelot C."/>
            <person name="Parey E."/>
            <person name="Roest Crollius H."/>
            <person name="Montfort J."/>
            <person name="Robinson-Rechavi M."/>
            <person name="Bucao C."/>
            <person name="Bouchez O."/>
            <person name="Gislard M."/>
            <person name="Lluch J."/>
            <person name="Milhes M."/>
            <person name="Lampietro C."/>
            <person name="Lopez Roques C."/>
            <person name="Donnadieu C."/>
            <person name="Braasch I."/>
            <person name="Desvignes T."/>
            <person name="Postlethwait J."/>
            <person name="Bobe J."/>
            <person name="Guiguen Y."/>
            <person name="Dirks R."/>
        </authorList>
    </citation>
    <scope>NUCLEOTIDE SEQUENCE</scope>
    <source>
        <strain evidence="14">Tag_6206</strain>
        <tissue evidence="14">Liver</tissue>
    </source>
</reference>
<evidence type="ECO:0000256" key="8">
    <source>
        <dbReference type="ARBA" id="ARBA00023125"/>
    </source>
</evidence>
<keyword evidence="4" id="KW-0677">Repeat</keyword>
<dbReference type="InterPro" id="IPR013087">
    <property type="entry name" value="Znf_C2H2_type"/>
</dbReference>
<accession>A0A9D3MC94</accession>
<dbReference type="FunFam" id="3.30.160.60:FF:001732">
    <property type="entry name" value="Zgc:162936"/>
    <property type="match status" value="1"/>
</dbReference>
<feature type="domain" description="C2H2-type" evidence="13">
    <location>
        <begin position="143"/>
        <end position="170"/>
    </location>
</feature>
<keyword evidence="8" id="KW-0238">DNA-binding</keyword>
<evidence type="ECO:0000256" key="11">
    <source>
        <dbReference type="PROSITE-ProRule" id="PRU00042"/>
    </source>
</evidence>
<dbReference type="Pfam" id="PF00096">
    <property type="entry name" value="zf-C2H2"/>
    <property type="match status" value="4"/>
</dbReference>
<dbReference type="Gene3D" id="3.30.160.60">
    <property type="entry name" value="Classic Zinc Finger"/>
    <property type="match status" value="8"/>
</dbReference>
<feature type="domain" description="C2H2-type" evidence="13">
    <location>
        <begin position="227"/>
        <end position="254"/>
    </location>
</feature>
<feature type="domain" description="C2H2-type" evidence="13">
    <location>
        <begin position="113"/>
        <end position="141"/>
    </location>
</feature>
<dbReference type="GO" id="GO:0005654">
    <property type="term" value="C:nucleoplasm"/>
    <property type="evidence" value="ECO:0007669"/>
    <property type="project" value="TreeGrafter"/>
</dbReference>
<keyword evidence="3" id="KW-0479">Metal-binding</keyword>
<feature type="domain" description="C2H2-type" evidence="13">
    <location>
        <begin position="255"/>
        <end position="282"/>
    </location>
</feature>
<feature type="domain" description="C2H2-type" evidence="13">
    <location>
        <begin position="283"/>
        <end position="310"/>
    </location>
</feature>
<dbReference type="GO" id="GO:0001227">
    <property type="term" value="F:DNA-binding transcription repressor activity, RNA polymerase II-specific"/>
    <property type="evidence" value="ECO:0007669"/>
    <property type="project" value="TreeGrafter"/>
</dbReference>
<dbReference type="InterPro" id="IPR036236">
    <property type="entry name" value="Znf_C2H2_sf"/>
</dbReference>
<dbReference type="SUPFAM" id="SSF57667">
    <property type="entry name" value="beta-beta-alpha zinc fingers"/>
    <property type="match status" value="5"/>
</dbReference>
<dbReference type="AlphaFoldDB" id="A0A9D3MC94"/>
<dbReference type="Pfam" id="PF12874">
    <property type="entry name" value="zf-met"/>
    <property type="match status" value="1"/>
</dbReference>
<keyword evidence="5 11" id="KW-0863">Zinc-finger</keyword>
<dbReference type="FunFam" id="3.30.160.60:FF:001818">
    <property type="entry name" value="GDNF-inducible zinc finger protein 1 isoform X1"/>
    <property type="match status" value="1"/>
</dbReference>
<dbReference type="PANTHER" id="PTHR24399:SF70">
    <property type="entry name" value="C2H2-TYPE DOMAIN-CONTAINING PROTEIN"/>
    <property type="match status" value="1"/>
</dbReference>
<evidence type="ECO:0000256" key="1">
    <source>
        <dbReference type="ARBA" id="ARBA00004123"/>
    </source>
</evidence>
<gene>
    <name evidence="14" type="ORF">ANANG_G00114110</name>
</gene>
<evidence type="ECO:0000313" key="14">
    <source>
        <dbReference type="EMBL" id="KAG5846361.1"/>
    </source>
</evidence>
<name>A0A9D3MC94_ANGAN</name>
<evidence type="ECO:0000256" key="9">
    <source>
        <dbReference type="ARBA" id="ARBA00023163"/>
    </source>
</evidence>
<sequence length="395" mass="43631">MASVTLASEGLQPVGPETRAREGQRAGAGHGAGHGAGQRRAACSEASGGGGALRCDRARGGSRRGAPRSALPAGAWGGAAGQAVPLRDLWAGLGQRGAWREHRDCVHSDERRFACSACGGTFKRRRDARTHYARTHEGRVARALCSVCGKILSSRSALLFHMRTHTGEKPYHCAICNQRFTQPSQLKTHTRGHTGERPYICEVCGASFGDSGKLTTHRRTHTGQRLFQCDVCEKSFTSKEYLKHHKVCHLGARPFRCERCGKSFGLRSSYLQHCRVHSDTRPFFCELCGKSFTQQGALRRHQRIHTGEKPFKCKACERSFTDMSTLRRHVAVHDKKAEWRTYVIDLTNKKEHNWSKIKVLGIGREDGCHEDAVSGLSAPIAQATGHKTDQSQRLL</sequence>
<feature type="domain" description="C2H2-type" evidence="13">
    <location>
        <begin position="311"/>
        <end position="338"/>
    </location>
</feature>
<dbReference type="FunFam" id="3.30.160.60:FF:001289">
    <property type="entry name" value="Zinc finger protein 574"/>
    <property type="match status" value="1"/>
</dbReference>
<evidence type="ECO:0000256" key="2">
    <source>
        <dbReference type="ARBA" id="ARBA00006991"/>
    </source>
</evidence>
<evidence type="ECO:0000256" key="12">
    <source>
        <dbReference type="SAM" id="MobiDB-lite"/>
    </source>
</evidence>
<dbReference type="FunFam" id="3.30.160.60:FF:000925">
    <property type="entry name" value="Zinc finger protein 668"/>
    <property type="match status" value="1"/>
</dbReference>
<keyword evidence="7" id="KW-0805">Transcription regulation</keyword>
<dbReference type="PROSITE" id="PS00028">
    <property type="entry name" value="ZINC_FINGER_C2H2_1"/>
    <property type="match status" value="8"/>
</dbReference>
<feature type="region of interest" description="Disordered" evidence="12">
    <location>
        <begin position="1"/>
        <end position="77"/>
    </location>
</feature>
<keyword evidence="15" id="KW-1185">Reference proteome</keyword>
<evidence type="ECO:0000256" key="7">
    <source>
        <dbReference type="ARBA" id="ARBA00023015"/>
    </source>
</evidence>
<keyword evidence="6" id="KW-0862">Zinc</keyword>
<feature type="domain" description="C2H2-type" evidence="13">
    <location>
        <begin position="199"/>
        <end position="226"/>
    </location>
</feature>
<comment type="caution">
    <text evidence="14">The sequence shown here is derived from an EMBL/GenBank/DDBJ whole genome shotgun (WGS) entry which is preliminary data.</text>
</comment>
<dbReference type="FunFam" id="3.30.160.60:FF:002343">
    <property type="entry name" value="Zinc finger protein 33A"/>
    <property type="match status" value="1"/>
</dbReference>
<dbReference type="GO" id="GO:0045893">
    <property type="term" value="P:positive regulation of DNA-templated transcription"/>
    <property type="evidence" value="ECO:0007669"/>
    <property type="project" value="UniProtKB-ARBA"/>
</dbReference>
<dbReference type="FunFam" id="3.30.160.60:FF:001443">
    <property type="entry name" value="Zinc finger protein 668"/>
    <property type="match status" value="1"/>
</dbReference>
<evidence type="ECO:0000256" key="4">
    <source>
        <dbReference type="ARBA" id="ARBA00022737"/>
    </source>
</evidence>
<dbReference type="Proteomes" id="UP001044222">
    <property type="component" value="Unassembled WGS sequence"/>
</dbReference>
<comment type="similarity">
    <text evidence="2">Belongs to the krueppel C2H2-type zinc-finger protein family.</text>
</comment>
<evidence type="ECO:0000256" key="5">
    <source>
        <dbReference type="ARBA" id="ARBA00022771"/>
    </source>
</evidence>
<evidence type="ECO:0000259" key="13">
    <source>
        <dbReference type="PROSITE" id="PS50157"/>
    </source>
</evidence>
<feature type="compositionally biased region" description="Gly residues" evidence="12">
    <location>
        <begin position="26"/>
        <end position="36"/>
    </location>
</feature>
<keyword evidence="10" id="KW-0539">Nucleus</keyword>
<proteinExistence type="inferred from homology"/>
<dbReference type="FunFam" id="3.30.160.60:FF:001498">
    <property type="entry name" value="Zinc finger protein 404"/>
    <property type="match status" value="1"/>
</dbReference>
<evidence type="ECO:0000256" key="10">
    <source>
        <dbReference type="ARBA" id="ARBA00023242"/>
    </source>
</evidence>
<dbReference type="GO" id="GO:0008270">
    <property type="term" value="F:zinc ion binding"/>
    <property type="evidence" value="ECO:0007669"/>
    <property type="project" value="UniProtKB-KW"/>
</dbReference>
<keyword evidence="9" id="KW-0804">Transcription</keyword>
<evidence type="ECO:0000256" key="3">
    <source>
        <dbReference type="ARBA" id="ARBA00022723"/>
    </source>
</evidence>
<evidence type="ECO:0000256" key="6">
    <source>
        <dbReference type="ARBA" id="ARBA00022833"/>
    </source>
</evidence>
<dbReference type="GO" id="GO:0005694">
    <property type="term" value="C:chromosome"/>
    <property type="evidence" value="ECO:0007669"/>
    <property type="project" value="UniProtKB-ARBA"/>
</dbReference>
<protein>
    <recommendedName>
        <fullName evidence="13">C2H2-type domain-containing protein</fullName>
    </recommendedName>
</protein>
<dbReference type="PROSITE" id="PS50157">
    <property type="entry name" value="ZINC_FINGER_C2H2_2"/>
    <property type="match status" value="8"/>
</dbReference>
<comment type="subcellular location">
    <subcellularLocation>
        <location evidence="1">Nucleus</location>
    </subcellularLocation>
</comment>